<evidence type="ECO:0000313" key="2">
    <source>
        <dbReference type="EMBL" id="KAA6362080.1"/>
    </source>
</evidence>
<evidence type="ECO:0000256" key="1">
    <source>
        <dbReference type="SAM" id="MobiDB-lite"/>
    </source>
</evidence>
<proteinExistence type="predicted"/>
<evidence type="ECO:0000313" key="3">
    <source>
        <dbReference type="Proteomes" id="UP000324800"/>
    </source>
</evidence>
<gene>
    <name evidence="2" type="ORF">EZS28_042392</name>
</gene>
<accession>A0A5J4TVM2</accession>
<protein>
    <submittedName>
        <fullName evidence="2">Uncharacterized protein</fullName>
    </submittedName>
</protein>
<dbReference type="AlphaFoldDB" id="A0A5J4TVM2"/>
<dbReference type="EMBL" id="SNRW01024674">
    <property type="protein sequence ID" value="KAA6362080.1"/>
    <property type="molecule type" value="Genomic_DNA"/>
</dbReference>
<feature type="region of interest" description="Disordered" evidence="1">
    <location>
        <begin position="125"/>
        <end position="171"/>
    </location>
</feature>
<name>A0A5J4TVM2_9EUKA</name>
<dbReference type="Proteomes" id="UP000324800">
    <property type="component" value="Unassembled WGS sequence"/>
</dbReference>
<comment type="caution">
    <text evidence="2">The sequence shown here is derived from an EMBL/GenBank/DDBJ whole genome shotgun (WGS) entry which is preliminary data.</text>
</comment>
<organism evidence="2 3">
    <name type="scientific">Streblomastix strix</name>
    <dbReference type="NCBI Taxonomy" id="222440"/>
    <lineage>
        <taxon>Eukaryota</taxon>
        <taxon>Metamonada</taxon>
        <taxon>Preaxostyla</taxon>
        <taxon>Oxymonadida</taxon>
        <taxon>Streblomastigidae</taxon>
        <taxon>Streblomastix</taxon>
    </lineage>
</organism>
<sequence length="204" mass="23830">MKNTRQQFAFHPNNRGREKDMMQDELKILKFAQQKPSSFDYQDLENTSNKVQRTSYTYFGLRIGSKLIRDISVHVLKDWFQHLEFNDKKKYYIFAVNRKQDFIASALVKNHGEKQATQIISKQWGGAGVSEGDGLQQSPLGDDLQLSPQETPASPLRPPPRSFRPNPSLKQSLRTIMRVQKSRIRKCRRMIKSWNHKKKPKTQV</sequence>
<reference evidence="2 3" key="1">
    <citation type="submission" date="2019-03" db="EMBL/GenBank/DDBJ databases">
        <title>Single cell metagenomics reveals metabolic interactions within the superorganism composed of flagellate Streblomastix strix and complex community of Bacteroidetes bacteria on its surface.</title>
        <authorList>
            <person name="Treitli S.C."/>
            <person name="Kolisko M."/>
            <person name="Husnik F."/>
            <person name="Keeling P."/>
            <person name="Hampl V."/>
        </authorList>
    </citation>
    <scope>NUCLEOTIDE SEQUENCE [LARGE SCALE GENOMIC DNA]</scope>
    <source>
        <strain evidence="2">ST1C</strain>
    </source>
</reference>